<dbReference type="Proteomes" id="UP001501427">
    <property type="component" value="Unassembled WGS sequence"/>
</dbReference>
<reference evidence="5" key="3">
    <citation type="submission" date="2023-12" db="EMBL/GenBank/DDBJ databases">
        <authorList>
            <person name="Sun Q."/>
            <person name="Inoue M."/>
        </authorList>
    </citation>
    <scope>NUCLEOTIDE SEQUENCE</scope>
    <source>
        <strain evidence="5">JCM 10667</strain>
    </source>
</reference>
<dbReference type="PROSITE" id="PS51118">
    <property type="entry name" value="HTH_HXLR"/>
    <property type="match status" value="1"/>
</dbReference>
<evidence type="ECO:0000313" key="6">
    <source>
        <dbReference type="EMBL" id="MBB4777314.1"/>
    </source>
</evidence>
<dbReference type="InterPro" id="IPR036388">
    <property type="entry name" value="WH-like_DNA-bd_sf"/>
</dbReference>
<evidence type="ECO:0000256" key="1">
    <source>
        <dbReference type="ARBA" id="ARBA00023015"/>
    </source>
</evidence>
<dbReference type="Pfam" id="PF01638">
    <property type="entry name" value="HxlR"/>
    <property type="match status" value="1"/>
</dbReference>
<feature type="domain" description="HTH hxlR-type" evidence="4">
    <location>
        <begin position="9"/>
        <end position="108"/>
    </location>
</feature>
<dbReference type="EMBL" id="JACHMV010000001">
    <property type="protein sequence ID" value="MBB4777314.1"/>
    <property type="molecule type" value="Genomic_DNA"/>
</dbReference>
<dbReference type="SUPFAM" id="SSF46785">
    <property type="entry name" value="Winged helix' DNA-binding domain"/>
    <property type="match status" value="1"/>
</dbReference>
<comment type="caution">
    <text evidence="6">The sequence shown here is derived from an EMBL/GenBank/DDBJ whole genome shotgun (WGS) entry which is preliminary data.</text>
</comment>
<dbReference type="Proteomes" id="UP000549343">
    <property type="component" value="Unassembled WGS sequence"/>
</dbReference>
<dbReference type="AlphaFoldDB" id="A0A7W7IHY3"/>
<evidence type="ECO:0000256" key="2">
    <source>
        <dbReference type="ARBA" id="ARBA00023125"/>
    </source>
</evidence>
<keyword evidence="2 6" id="KW-0238">DNA-binding</keyword>
<evidence type="ECO:0000256" key="3">
    <source>
        <dbReference type="ARBA" id="ARBA00023163"/>
    </source>
</evidence>
<dbReference type="InterPro" id="IPR002577">
    <property type="entry name" value="HTH_HxlR"/>
</dbReference>
<dbReference type="EMBL" id="BAAAHD010000060">
    <property type="protein sequence ID" value="GAA0584836.1"/>
    <property type="molecule type" value="Genomic_DNA"/>
</dbReference>
<evidence type="ECO:0000313" key="5">
    <source>
        <dbReference type="EMBL" id="GAA0584836.1"/>
    </source>
</evidence>
<dbReference type="RefSeq" id="WP_184887672.1">
    <property type="nucleotide sequence ID" value="NZ_BAAAHD010000060.1"/>
</dbReference>
<organism evidence="6 7">
    <name type="scientific">Actinomadura livida</name>
    <dbReference type="NCBI Taxonomy" id="79909"/>
    <lineage>
        <taxon>Bacteria</taxon>
        <taxon>Bacillati</taxon>
        <taxon>Actinomycetota</taxon>
        <taxon>Actinomycetes</taxon>
        <taxon>Streptosporangiales</taxon>
        <taxon>Thermomonosporaceae</taxon>
        <taxon>Actinomadura</taxon>
    </lineage>
</organism>
<keyword evidence="3" id="KW-0804">Transcription</keyword>
<evidence type="ECO:0000259" key="4">
    <source>
        <dbReference type="PROSITE" id="PS51118"/>
    </source>
</evidence>
<protein>
    <submittedName>
        <fullName evidence="6">DNA-binding HxlR family transcriptional regulator</fullName>
    </submittedName>
</protein>
<dbReference type="PANTHER" id="PTHR33204:SF37">
    <property type="entry name" value="HTH-TYPE TRANSCRIPTIONAL REGULATOR YODB"/>
    <property type="match status" value="1"/>
</dbReference>
<dbReference type="PANTHER" id="PTHR33204">
    <property type="entry name" value="TRANSCRIPTIONAL REGULATOR, MARR FAMILY"/>
    <property type="match status" value="1"/>
</dbReference>
<reference evidence="6 7" key="2">
    <citation type="submission" date="2020-08" db="EMBL/GenBank/DDBJ databases">
        <title>Sequencing the genomes of 1000 actinobacteria strains.</title>
        <authorList>
            <person name="Klenk H.-P."/>
        </authorList>
    </citation>
    <scope>NUCLEOTIDE SEQUENCE [LARGE SCALE GENOMIC DNA]</scope>
    <source>
        <strain evidence="6 7">DSM 44772</strain>
    </source>
</reference>
<reference evidence="5 8" key="1">
    <citation type="journal article" date="2019" name="Int. J. Syst. Evol. Microbiol.">
        <title>The Global Catalogue of Microorganisms (GCM) 10K type strain sequencing project: providing services to taxonomists for standard genome sequencing and annotation.</title>
        <authorList>
            <consortium name="The Broad Institute Genomics Platform"/>
            <consortium name="The Broad Institute Genome Sequencing Center for Infectious Disease"/>
            <person name="Wu L."/>
            <person name="Ma J."/>
        </authorList>
    </citation>
    <scope>NUCLEOTIDE SEQUENCE [LARGE SCALE GENOMIC DNA]</scope>
    <source>
        <strain evidence="5 8">JCM 10667</strain>
    </source>
</reference>
<evidence type="ECO:0000313" key="7">
    <source>
        <dbReference type="Proteomes" id="UP000549343"/>
    </source>
</evidence>
<keyword evidence="8" id="KW-1185">Reference proteome</keyword>
<proteinExistence type="predicted"/>
<evidence type="ECO:0000313" key="8">
    <source>
        <dbReference type="Proteomes" id="UP001501427"/>
    </source>
</evidence>
<gene>
    <name evidence="6" type="ORF">F4557_005732</name>
    <name evidence="5" type="ORF">GCM10009546_53910</name>
</gene>
<dbReference type="InterPro" id="IPR036390">
    <property type="entry name" value="WH_DNA-bd_sf"/>
</dbReference>
<accession>A0A7W7IHY3</accession>
<dbReference type="Gene3D" id="1.10.10.10">
    <property type="entry name" value="Winged helix-like DNA-binding domain superfamily/Winged helix DNA-binding domain"/>
    <property type="match status" value="1"/>
</dbReference>
<sequence>MAAANRSECPVNLAVEVLGDRWSLLVLRDIMFAGKRHYRELLASDEGISTKVLAERLRSLTDAGLLTRSEDPAHKQKVIYSLTERSIALVPVLVQLGVWGHRELGADDRLSRHAETLDQGGRPLREAFMDDLREAHLGARARHRARGERPALQLTD</sequence>
<keyword evidence="1" id="KW-0805">Transcription regulation</keyword>
<name>A0A7W7IHY3_9ACTN</name>
<dbReference type="GO" id="GO:0003677">
    <property type="term" value="F:DNA binding"/>
    <property type="evidence" value="ECO:0007669"/>
    <property type="project" value="UniProtKB-KW"/>
</dbReference>